<dbReference type="PROSITE" id="PS50263">
    <property type="entry name" value="CN_HYDROLASE"/>
    <property type="match status" value="1"/>
</dbReference>
<dbReference type="InterPro" id="IPR003010">
    <property type="entry name" value="C-N_Hydrolase"/>
</dbReference>
<proteinExistence type="inferred from homology"/>
<dbReference type="InterPro" id="IPR000132">
    <property type="entry name" value="Nitrilase/CN_hydratase_CS"/>
</dbReference>
<dbReference type="PANTHER" id="PTHR46044">
    <property type="entry name" value="NITRILASE"/>
    <property type="match status" value="1"/>
</dbReference>
<evidence type="ECO:0000259" key="3">
    <source>
        <dbReference type="PROSITE" id="PS50263"/>
    </source>
</evidence>
<evidence type="ECO:0000256" key="2">
    <source>
        <dbReference type="ARBA" id="ARBA00022801"/>
    </source>
</evidence>
<protein>
    <submittedName>
        <fullName evidence="4">Carbon-nitrogen hydrolase family protein</fullName>
    </submittedName>
</protein>
<dbReference type="PANTHER" id="PTHR46044:SF14">
    <property type="entry name" value="ARYLACETONITRILASE"/>
    <property type="match status" value="1"/>
</dbReference>
<evidence type="ECO:0000313" key="4">
    <source>
        <dbReference type="EMBL" id="MBD3664663.1"/>
    </source>
</evidence>
<evidence type="ECO:0000256" key="1">
    <source>
        <dbReference type="ARBA" id="ARBA00008129"/>
    </source>
</evidence>
<name>A0A927D5L9_9RHOB</name>
<accession>A0A927D5L9</accession>
<evidence type="ECO:0000313" key="5">
    <source>
        <dbReference type="Proteomes" id="UP000635142"/>
    </source>
</evidence>
<dbReference type="CDD" id="cd07564">
    <property type="entry name" value="nitrilases_CHs"/>
    <property type="match status" value="1"/>
</dbReference>
<gene>
    <name evidence="4" type="ORF">H9Q16_12075</name>
</gene>
<feature type="domain" description="CN hydrolase" evidence="3">
    <location>
        <begin position="2"/>
        <end position="278"/>
    </location>
</feature>
<dbReference type="GO" id="GO:0000257">
    <property type="term" value="F:nitrilase activity"/>
    <property type="evidence" value="ECO:0007669"/>
    <property type="project" value="UniProtKB-ARBA"/>
</dbReference>
<sequence length="330" mass="35793">MIKVAAVQAAPVWMDAQGTLDKTIALIEEAGRKDVKLIAFGEVWLPGYPFSIWLQPPMAAMEVVMKHRMNAITKDGPEMKAISDAAASAGTWVMLGFAERDRGSIYCSQALIDDRGEVVMTRRKLRPTHMERTVWGEGPVTDITVVDTPMGKVGGLCCWENIQPINRQGMYQLGEQIHVACWPSFGMFKDVRQAYALSAEANMAESKSYALQGSCFVLAANSIITEESLDAITMGNDDLRAMVQAGGGSAMVFGPDGYRLTDPIDEHTDGLAIADIDLGMIEGAKVFADPAGHYYRPDVARHVLDGYAGPIDANPPQENPLLKAVDENAA</sequence>
<dbReference type="InterPro" id="IPR036526">
    <property type="entry name" value="C-N_Hydrolase_sf"/>
</dbReference>
<dbReference type="PROSITE" id="PS00921">
    <property type="entry name" value="NITRIL_CHT_2"/>
    <property type="match status" value="1"/>
</dbReference>
<dbReference type="AlphaFoldDB" id="A0A927D5L9"/>
<dbReference type="Proteomes" id="UP000635142">
    <property type="component" value="Unassembled WGS sequence"/>
</dbReference>
<dbReference type="RefSeq" id="WP_191075683.1">
    <property type="nucleotide sequence ID" value="NZ_JACTAG010000002.1"/>
</dbReference>
<dbReference type="Pfam" id="PF00795">
    <property type="entry name" value="CN_hydrolase"/>
    <property type="match status" value="1"/>
</dbReference>
<keyword evidence="5" id="KW-1185">Reference proteome</keyword>
<dbReference type="Gene3D" id="3.60.110.10">
    <property type="entry name" value="Carbon-nitrogen hydrolase"/>
    <property type="match status" value="1"/>
</dbReference>
<organism evidence="4 5">
    <name type="scientific">Sulfitobacter aestuariivivens</name>
    <dbReference type="NCBI Taxonomy" id="2766981"/>
    <lineage>
        <taxon>Bacteria</taxon>
        <taxon>Pseudomonadati</taxon>
        <taxon>Pseudomonadota</taxon>
        <taxon>Alphaproteobacteria</taxon>
        <taxon>Rhodobacterales</taxon>
        <taxon>Roseobacteraceae</taxon>
        <taxon>Sulfitobacter</taxon>
    </lineage>
</organism>
<dbReference type="SUPFAM" id="SSF56317">
    <property type="entry name" value="Carbon-nitrogen hydrolase"/>
    <property type="match status" value="1"/>
</dbReference>
<dbReference type="InterPro" id="IPR044149">
    <property type="entry name" value="Nitrilases_CHs"/>
</dbReference>
<comment type="caution">
    <text evidence="4">The sequence shown here is derived from an EMBL/GenBank/DDBJ whole genome shotgun (WGS) entry which is preliminary data.</text>
</comment>
<dbReference type="EMBL" id="JACTAG010000002">
    <property type="protein sequence ID" value="MBD3664663.1"/>
    <property type="molecule type" value="Genomic_DNA"/>
</dbReference>
<reference evidence="4" key="1">
    <citation type="submission" date="2020-08" db="EMBL/GenBank/DDBJ databases">
        <title>Sulfitobacter aestuariivivens sp. nov., isolated from a tidal flat.</title>
        <authorList>
            <person name="Park S."/>
            <person name="Yoon J.-H."/>
        </authorList>
    </citation>
    <scope>NUCLEOTIDE SEQUENCE</scope>
    <source>
        <strain evidence="4">TSTF-M16</strain>
    </source>
</reference>
<keyword evidence="2 4" id="KW-0378">Hydrolase</keyword>
<comment type="similarity">
    <text evidence="1">Belongs to the carbon-nitrogen hydrolase superfamily. Nitrilase family.</text>
</comment>